<dbReference type="PROSITE" id="PS00107">
    <property type="entry name" value="PROTEIN_KINASE_ATP"/>
    <property type="match status" value="1"/>
</dbReference>
<dbReference type="GO" id="GO:0004674">
    <property type="term" value="F:protein serine/threonine kinase activity"/>
    <property type="evidence" value="ECO:0007669"/>
    <property type="project" value="UniProtKB-KW"/>
</dbReference>
<gene>
    <name evidence="3" type="ORF">D5R40_13610</name>
</gene>
<dbReference type="Pfam" id="PF00069">
    <property type="entry name" value="Pkinase"/>
    <property type="match status" value="1"/>
</dbReference>
<feature type="binding site" evidence="1">
    <location>
        <position position="64"/>
    </location>
    <ligand>
        <name>ATP</name>
        <dbReference type="ChEBI" id="CHEBI:30616"/>
    </ligand>
</feature>
<evidence type="ECO:0000256" key="1">
    <source>
        <dbReference type="PROSITE-ProRule" id="PRU10141"/>
    </source>
</evidence>
<dbReference type="InterPro" id="IPR051043">
    <property type="entry name" value="Sulfatase_Mod_Factor_Kinase"/>
</dbReference>
<keyword evidence="4" id="KW-1185">Reference proteome</keyword>
<keyword evidence="3" id="KW-0808">Transferase</keyword>
<dbReference type="InterPro" id="IPR005532">
    <property type="entry name" value="SUMF_dom"/>
</dbReference>
<dbReference type="Gene3D" id="1.10.510.10">
    <property type="entry name" value="Transferase(Phosphotransferase) domain 1"/>
    <property type="match status" value="1"/>
</dbReference>
<dbReference type="PANTHER" id="PTHR23150">
    <property type="entry name" value="SULFATASE MODIFYING FACTOR 1, 2"/>
    <property type="match status" value="1"/>
</dbReference>
<dbReference type="OrthoDB" id="569031at2"/>
<dbReference type="SUPFAM" id="SSF56436">
    <property type="entry name" value="C-type lectin-like"/>
    <property type="match status" value="1"/>
</dbReference>
<protein>
    <submittedName>
        <fullName evidence="3">Serine/threonine protein kinase</fullName>
    </submittedName>
</protein>
<dbReference type="InterPro" id="IPR016187">
    <property type="entry name" value="CTDL_fold"/>
</dbReference>
<keyword evidence="3" id="KW-0418">Kinase</keyword>
<dbReference type="PANTHER" id="PTHR23150:SF19">
    <property type="entry name" value="FORMYLGLYCINE-GENERATING ENZYME"/>
    <property type="match status" value="1"/>
</dbReference>
<dbReference type="InterPro" id="IPR011009">
    <property type="entry name" value="Kinase-like_dom_sf"/>
</dbReference>
<dbReference type="Pfam" id="PF03781">
    <property type="entry name" value="FGE-sulfatase"/>
    <property type="match status" value="1"/>
</dbReference>
<dbReference type="RefSeq" id="WP_124145021.1">
    <property type="nucleotide sequence ID" value="NZ_CAWOKI010000062.1"/>
</dbReference>
<accession>A0A3N6PLF9</accession>
<comment type="caution">
    <text evidence="3">The sequence shown here is derived from an EMBL/GenBank/DDBJ whole genome shotgun (WGS) entry which is preliminary data.</text>
</comment>
<dbReference type="Gene3D" id="3.90.1580.10">
    <property type="entry name" value="paralog of FGE (formylglycine-generating enzyme)"/>
    <property type="match status" value="1"/>
</dbReference>
<dbReference type="NCBIfam" id="NF045510">
    <property type="entry name" value="4Cys_prefix_kin"/>
    <property type="match status" value="1"/>
</dbReference>
<reference evidence="3 4" key="1">
    <citation type="journal article" date="2018" name="ACS Chem. Biol.">
        <title>Ketoreductase domain dysfunction expands chemodiversity: malyngamide biosynthesis in the cyanobacterium Okeania hirsuta.</title>
        <authorList>
            <person name="Moss N.A."/>
            <person name="Leao T."/>
            <person name="Rankin M."/>
            <person name="McCullough T.M."/>
            <person name="Qu P."/>
            <person name="Korobeynikov A."/>
            <person name="Smith J.L."/>
            <person name="Gerwick L."/>
            <person name="Gerwick W.H."/>
        </authorList>
    </citation>
    <scope>NUCLEOTIDE SEQUENCE [LARGE SCALE GENOMIC DNA]</scope>
    <source>
        <strain evidence="3 4">PAB10Feb10-1</strain>
    </source>
</reference>
<keyword evidence="3" id="KW-0723">Serine/threonine-protein kinase</keyword>
<dbReference type="GO" id="GO:0120147">
    <property type="term" value="F:formylglycine-generating oxidase activity"/>
    <property type="evidence" value="ECO:0007669"/>
    <property type="project" value="TreeGrafter"/>
</dbReference>
<keyword evidence="1" id="KW-0067">ATP-binding</keyword>
<evidence type="ECO:0000259" key="2">
    <source>
        <dbReference type="PROSITE" id="PS50011"/>
    </source>
</evidence>
<dbReference type="InterPro" id="IPR017441">
    <property type="entry name" value="Protein_kinase_ATP_BS"/>
</dbReference>
<proteinExistence type="predicted"/>
<feature type="domain" description="Protein kinase" evidence="2">
    <location>
        <begin position="33"/>
        <end position="292"/>
    </location>
</feature>
<dbReference type="AlphaFoldDB" id="A0A3N6PLF9"/>
<dbReference type="SUPFAM" id="SSF56112">
    <property type="entry name" value="Protein kinase-like (PK-like)"/>
    <property type="match status" value="1"/>
</dbReference>
<name>A0A3N6PLF9_9CYAN</name>
<dbReference type="CDD" id="cd14014">
    <property type="entry name" value="STKc_PknB_like"/>
    <property type="match status" value="1"/>
</dbReference>
<dbReference type="EMBL" id="RCBY01000066">
    <property type="protein sequence ID" value="RQH43138.1"/>
    <property type="molecule type" value="Genomic_DNA"/>
</dbReference>
<keyword evidence="1" id="KW-0547">Nucleotide-binding</keyword>
<sequence length="579" mass="66071">MTQCLNPDCLKTNPPETKFCQSCGEKLILVERYRALKIIGQGGFGRTFQAVDEYRPSKPFCVIKQFFPQAQGTKNLEKASSLFAQEAERLDSLGLHPQIPELLAYFTQDNRQYLVQEFIDGQNLQQELDLSGTFDERQIWELLKSLLPVLEFIHSRQVIHRDIKPENIIRRRKDKQLLLVDFGAAKYATKTALAVTGTVIGSAGYAAPEQALGKATFASDIYSLGVTCIHLLTQVEPFDLFDVSEGEWVWREYLKFTVSDEVAKLLDKMIMGATKKRFQNVGEILSVVNPKSQQKINSTYKPKIFPIFTKEEMFTFEVVTVNKSGKTIKRTQRNVRQKIEDLGNGIKLEIVYIPGGSFLMGSPKNEAGRTDKENPQRQVTLQPFCMSKYSITQDQYLVIMGENPSYFKGGNRPVERVTWHNATEFCQRLSQKTRKTYRLPSESQWEYACRAGTTTPFYFGPTITTDLANYNGNYTYGNAPKGLYREHTTDVGSFPPNAFGLYDMHGNVDEWCQDIWHNSYEGLPTDGSAWESSESIELRVLCGGSWNDYPWWCRSADRDWDDTNICINNVGFRVICLSF</sequence>
<dbReference type="Proteomes" id="UP000269154">
    <property type="component" value="Unassembled WGS sequence"/>
</dbReference>
<organism evidence="3 4">
    <name type="scientific">Okeania hirsuta</name>
    <dbReference type="NCBI Taxonomy" id="1458930"/>
    <lineage>
        <taxon>Bacteria</taxon>
        <taxon>Bacillati</taxon>
        <taxon>Cyanobacteriota</taxon>
        <taxon>Cyanophyceae</taxon>
        <taxon>Oscillatoriophycideae</taxon>
        <taxon>Oscillatoriales</taxon>
        <taxon>Microcoleaceae</taxon>
        <taxon>Okeania</taxon>
    </lineage>
</organism>
<dbReference type="PROSITE" id="PS50011">
    <property type="entry name" value="PROTEIN_KINASE_DOM"/>
    <property type="match status" value="1"/>
</dbReference>
<dbReference type="InterPro" id="IPR000719">
    <property type="entry name" value="Prot_kinase_dom"/>
</dbReference>
<evidence type="ECO:0000313" key="3">
    <source>
        <dbReference type="EMBL" id="RQH43138.1"/>
    </source>
</evidence>
<dbReference type="GO" id="GO:0005524">
    <property type="term" value="F:ATP binding"/>
    <property type="evidence" value="ECO:0007669"/>
    <property type="project" value="UniProtKB-UniRule"/>
</dbReference>
<evidence type="ECO:0000313" key="4">
    <source>
        <dbReference type="Proteomes" id="UP000269154"/>
    </source>
</evidence>
<dbReference type="InterPro" id="IPR042095">
    <property type="entry name" value="SUMF_sf"/>
</dbReference>
<dbReference type="SMART" id="SM00220">
    <property type="entry name" value="S_TKc"/>
    <property type="match status" value="1"/>
</dbReference>